<dbReference type="PANTHER" id="PTHR42684:SF3">
    <property type="entry name" value="ADENOSYLMETHIONINE-8-AMINO-7-OXONONANOATE AMINOTRANSFERASE"/>
    <property type="match status" value="1"/>
</dbReference>
<keyword evidence="2" id="KW-0032">Aminotransferase</keyword>
<keyword evidence="4" id="KW-0663">Pyridoxal phosphate</keyword>
<reference evidence="7" key="2">
    <citation type="journal article" date="2024" name="Plant">
        <title>Genomic evolution and insights into agronomic trait innovations of Sesamum species.</title>
        <authorList>
            <person name="Miao H."/>
            <person name="Wang L."/>
            <person name="Qu L."/>
            <person name="Liu H."/>
            <person name="Sun Y."/>
            <person name="Le M."/>
            <person name="Wang Q."/>
            <person name="Wei S."/>
            <person name="Zheng Y."/>
            <person name="Lin W."/>
            <person name="Duan Y."/>
            <person name="Cao H."/>
            <person name="Xiong S."/>
            <person name="Wang X."/>
            <person name="Wei L."/>
            <person name="Li C."/>
            <person name="Ma Q."/>
            <person name="Ju M."/>
            <person name="Zhao R."/>
            <person name="Li G."/>
            <person name="Mu C."/>
            <person name="Tian Q."/>
            <person name="Mei H."/>
            <person name="Zhang T."/>
            <person name="Gao T."/>
            <person name="Zhang H."/>
        </authorList>
    </citation>
    <scope>NUCLEOTIDE SEQUENCE</scope>
    <source>
        <strain evidence="7">KEN1</strain>
    </source>
</reference>
<dbReference type="InterPro" id="IPR008906">
    <property type="entry name" value="HATC_C_dom"/>
</dbReference>
<dbReference type="GO" id="GO:0004015">
    <property type="term" value="F:adenosylmethionine-8-amino-7-oxononanoate transaminase activity"/>
    <property type="evidence" value="ECO:0007669"/>
    <property type="project" value="TreeGrafter"/>
</dbReference>
<evidence type="ECO:0000256" key="4">
    <source>
        <dbReference type="ARBA" id="ARBA00022898"/>
    </source>
</evidence>
<comment type="similarity">
    <text evidence="1">Belongs to the class-III pyridoxal-phosphate-dependent aminotransferase family.</text>
</comment>
<sequence length="276" mass="30968">MLIYMETILYCLLVFRERNILDQVNKIAPRFQEGLKAFSDSPIIGEALSFAYMPIGAVLVSPEVYDVIHSQSNKLGTFSHAFTYSGHPVSCVVALETLKIYKERNILDQVNKIAPRFQEDNKSPNNPFPPEWGMSIVSSFDKLYGGIGKSNAMKERVRDGLHELFNDYKLRYRHTLQGTLESPGSSSSRVSSSSSSSKEISMHDEENATRRFSLQQKYMMYMTGGKDHVKSELEKYLIPVSTIALEAAFSTGGRVLDAFRSSLSPKIVQAIICAQD</sequence>
<dbReference type="InterPro" id="IPR015422">
    <property type="entry name" value="PyrdxlP-dep_Trfase_small"/>
</dbReference>
<proteinExistence type="inferred from homology"/>
<dbReference type="Pfam" id="PF00202">
    <property type="entry name" value="Aminotran_3"/>
    <property type="match status" value="1"/>
</dbReference>
<name>A0AAW2WRG1_9LAMI</name>
<dbReference type="SUPFAM" id="SSF53383">
    <property type="entry name" value="PLP-dependent transferases"/>
    <property type="match status" value="1"/>
</dbReference>
<dbReference type="GO" id="GO:0046983">
    <property type="term" value="F:protein dimerization activity"/>
    <property type="evidence" value="ECO:0007669"/>
    <property type="project" value="InterPro"/>
</dbReference>
<dbReference type="InterPro" id="IPR015424">
    <property type="entry name" value="PyrdxlP-dep_Trfase"/>
</dbReference>
<evidence type="ECO:0000259" key="6">
    <source>
        <dbReference type="Pfam" id="PF05699"/>
    </source>
</evidence>
<dbReference type="PANTHER" id="PTHR42684">
    <property type="entry name" value="ADENOSYLMETHIONINE-8-AMINO-7-OXONONANOATE AMINOTRANSFERASE"/>
    <property type="match status" value="1"/>
</dbReference>
<dbReference type="Gene3D" id="3.90.1150.10">
    <property type="entry name" value="Aspartate Aminotransferase, domain 1"/>
    <property type="match status" value="1"/>
</dbReference>
<dbReference type="InterPro" id="IPR005814">
    <property type="entry name" value="Aminotrans_3"/>
</dbReference>
<dbReference type="Pfam" id="PF05699">
    <property type="entry name" value="Dimer_Tnp_hAT"/>
    <property type="match status" value="1"/>
</dbReference>
<evidence type="ECO:0000256" key="1">
    <source>
        <dbReference type="ARBA" id="ARBA00008954"/>
    </source>
</evidence>
<feature type="region of interest" description="Disordered" evidence="5">
    <location>
        <begin position="179"/>
        <end position="207"/>
    </location>
</feature>
<evidence type="ECO:0000256" key="3">
    <source>
        <dbReference type="ARBA" id="ARBA00022679"/>
    </source>
</evidence>
<dbReference type="GO" id="GO:0030170">
    <property type="term" value="F:pyridoxal phosphate binding"/>
    <property type="evidence" value="ECO:0007669"/>
    <property type="project" value="InterPro"/>
</dbReference>
<comment type="caution">
    <text evidence="7">The sequence shown here is derived from an EMBL/GenBank/DDBJ whole genome shotgun (WGS) entry which is preliminary data.</text>
</comment>
<accession>A0AAW2WRG1</accession>
<keyword evidence="3" id="KW-0808">Transferase</keyword>
<gene>
    <name evidence="7" type="ORF">Slati_2165900</name>
</gene>
<protein>
    <submittedName>
        <fullName evidence="7">Gamma aminobutyrate transaminase 3, chloroplastic</fullName>
    </submittedName>
</protein>
<dbReference type="InterPro" id="IPR015421">
    <property type="entry name" value="PyrdxlP-dep_Trfase_major"/>
</dbReference>
<organism evidence="7">
    <name type="scientific">Sesamum latifolium</name>
    <dbReference type="NCBI Taxonomy" id="2727402"/>
    <lineage>
        <taxon>Eukaryota</taxon>
        <taxon>Viridiplantae</taxon>
        <taxon>Streptophyta</taxon>
        <taxon>Embryophyta</taxon>
        <taxon>Tracheophyta</taxon>
        <taxon>Spermatophyta</taxon>
        <taxon>Magnoliopsida</taxon>
        <taxon>eudicotyledons</taxon>
        <taxon>Gunneridae</taxon>
        <taxon>Pentapetalae</taxon>
        <taxon>asterids</taxon>
        <taxon>lamiids</taxon>
        <taxon>Lamiales</taxon>
        <taxon>Pedaliaceae</taxon>
        <taxon>Sesamum</taxon>
    </lineage>
</organism>
<evidence type="ECO:0000256" key="2">
    <source>
        <dbReference type="ARBA" id="ARBA00022576"/>
    </source>
</evidence>
<dbReference type="Gene3D" id="3.40.640.10">
    <property type="entry name" value="Type I PLP-dependent aspartate aminotransferase-like (Major domain)"/>
    <property type="match status" value="1"/>
</dbReference>
<evidence type="ECO:0000256" key="5">
    <source>
        <dbReference type="SAM" id="MobiDB-lite"/>
    </source>
</evidence>
<feature type="domain" description="HAT C-terminal dimerisation" evidence="6">
    <location>
        <begin position="238"/>
        <end position="276"/>
    </location>
</feature>
<evidence type="ECO:0000313" key="7">
    <source>
        <dbReference type="EMBL" id="KAL0444432.1"/>
    </source>
</evidence>
<feature type="compositionally biased region" description="Low complexity" evidence="5">
    <location>
        <begin position="182"/>
        <end position="199"/>
    </location>
</feature>
<dbReference type="AlphaFoldDB" id="A0AAW2WRG1"/>
<dbReference type="GO" id="GO:0009448">
    <property type="term" value="P:gamma-aminobutyric acid metabolic process"/>
    <property type="evidence" value="ECO:0007669"/>
    <property type="project" value="TreeGrafter"/>
</dbReference>
<reference evidence="7" key="1">
    <citation type="submission" date="2020-06" db="EMBL/GenBank/DDBJ databases">
        <authorList>
            <person name="Li T."/>
            <person name="Hu X."/>
            <person name="Zhang T."/>
            <person name="Song X."/>
            <person name="Zhang H."/>
            <person name="Dai N."/>
            <person name="Sheng W."/>
            <person name="Hou X."/>
            <person name="Wei L."/>
        </authorList>
    </citation>
    <scope>NUCLEOTIDE SEQUENCE</scope>
    <source>
        <strain evidence="7">KEN1</strain>
        <tissue evidence="7">Leaf</tissue>
    </source>
</reference>
<dbReference type="EMBL" id="JACGWN010000007">
    <property type="protein sequence ID" value="KAL0444432.1"/>
    <property type="molecule type" value="Genomic_DNA"/>
</dbReference>
<dbReference type="GO" id="GO:0009102">
    <property type="term" value="P:biotin biosynthetic process"/>
    <property type="evidence" value="ECO:0007669"/>
    <property type="project" value="TreeGrafter"/>
</dbReference>